<evidence type="ECO:0000256" key="1">
    <source>
        <dbReference type="SAM" id="Phobius"/>
    </source>
</evidence>
<gene>
    <name evidence="2" type="ORF">J2753_000413</name>
</gene>
<evidence type="ECO:0000313" key="3">
    <source>
        <dbReference type="Proteomes" id="UP000823736"/>
    </source>
</evidence>
<reference evidence="2" key="1">
    <citation type="submission" date="2021-03" db="EMBL/GenBank/DDBJ databases">
        <title>Genomic Encyclopedia of Type Strains, Phase IV (KMG-IV): sequencing the most valuable type-strain genomes for metagenomic binning, comparative biology and taxonomic classification.</title>
        <authorList>
            <person name="Goeker M."/>
        </authorList>
    </citation>
    <scope>NUCLEOTIDE SEQUENCE</scope>
    <source>
        <strain evidence="2">DSM 26232</strain>
    </source>
</reference>
<dbReference type="EMBL" id="JAGGLC010000001">
    <property type="protein sequence ID" value="MBP1985940.1"/>
    <property type="molecule type" value="Genomic_DNA"/>
</dbReference>
<comment type="caution">
    <text evidence="2">The sequence shown here is derived from an EMBL/GenBank/DDBJ whole genome shotgun (WGS) entry which is preliminary data.</text>
</comment>
<keyword evidence="1" id="KW-0812">Transmembrane</keyword>
<accession>A0A8T4GU69</accession>
<evidence type="ECO:0000313" key="2">
    <source>
        <dbReference type="EMBL" id="MBP1985940.1"/>
    </source>
</evidence>
<dbReference type="RefSeq" id="WP_209489981.1">
    <property type="nucleotide sequence ID" value="NZ_JAGGLC010000001.1"/>
</dbReference>
<keyword evidence="1" id="KW-1133">Transmembrane helix</keyword>
<dbReference type="Proteomes" id="UP000823736">
    <property type="component" value="Unassembled WGS sequence"/>
</dbReference>
<proteinExistence type="predicted"/>
<feature type="transmembrane region" description="Helical" evidence="1">
    <location>
        <begin position="34"/>
        <end position="57"/>
    </location>
</feature>
<keyword evidence="3" id="KW-1185">Reference proteome</keyword>
<dbReference type="AlphaFoldDB" id="A0A8T4GU69"/>
<organism evidence="2 3">
    <name type="scientific">Halolamina salifodinae</name>
    <dbReference type="NCBI Taxonomy" id="1202767"/>
    <lineage>
        <taxon>Archaea</taxon>
        <taxon>Methanobacteriati</taxon>
        <taxon>Methanobacteriota</taxon>
        <taxon>Stenosarchaea group</taxon>
        <taxon>Halobacteria</taxon>
        <taxon>Halobacteriales</taxon>
        <taxon>Haloferacaceae</taxon>
    </lineage>
</organism>
<sequence length="63" mass="6484">MIDFSGAAYSLLTRPLVAIFEVVIAAVQKLGEPGVAAVVVAALLVVATLLATLYLALEAGDRQ</sequence>
<name>A0A8T4GU69_9EURY</name>
<protein>
    <submittedName>
        <fullName evidence="2">O-acetylhomoserine/O-acetylserine sulfhydrylase-like pyridoxal-dependent enzyme</fullName>
    </submittedName>
</protein>
<keyword evidence="1" id="KW-0472">Membrane</keyword>